<comment type="subcellular location">
    <subcellularLocation>
        <location evidence="1">Membrane</location>
        <topology evidence="1">Multi-pass membrane protein</topology>
    </subcellularLocation>
</comment>
<dbReference type="AlphaFoldDB" id="A0A941JVK5"/>
<comment type="similarity">
    <text evidence="2">Belongs to the Tic20 family.</text>
</comment>
<accession>A0A941JVK5</accession>
<dbReference type="EMBL" id="JADQBC010000121">
    <property type="protein sequence ID" value="MBR8829270.1"/>
    <property type="molecule type" value="Genomic_DNA"/>
</dbReference>
<proteinExistence type="inferred from homology"/>
<organism evidence="7 8">
    <name type="scientific">Gomphosphaeria aponina SAG 52.96 = DSM 107014</name>
    <dbReference type="NCBI Taxonomy" id="1521640"/>
    <lineage>
        <taxon>Bacteria</taxon>
        <taxon>Bacillati</taxon>
        <taxon>Cyanobacteriota</taxon>
        <taxon>Cyanophyceae</taxon>
        <taxon>Oscillatoriophycideae</taxon>
        <taxon>Chroococcales</taxon>
        <taxon>Gomphosphaeriaceae</taxon>
        <taxon>Gomphosphaeria</taxon>
    </lineage>
</organism>
<feature type="transmembrane region" description="Helical" evidence="6">
    <location>
        <begin position="52"/>
        <end position="73"/>
    </location>
</feature>
<keyword evidence="5 6" id="KW-0472">Membrane</keyword>
<keyword evidence="3 6" id="KW-0812">Transmembrane</keyword>
<dbReference type="GO" id="GO:0016020">
    <property type="term" value="C:membrane"/>
    <property type="evidence" value="ECO:0007669"/>
    <property type="project" value="UniProtKB-SubCell"/>
</dbReference>
<evidence type="ECO:0000256" key="5">
    <source>
        <dbReference type="ARBA" id="ARBA00023136"/>
    </source>
</evidence>
<keyword evidence="4 6" id="KW-1133">Transmembrane helix</keyword>
<protein>
    <recommendedName>
        <fullName evidence="9">Protein TIC 20</fullName>
    </recommendedName>
</protein>
<evidence type="ECO:0008006" key="9">
    <source>
        <dbReference type="Google" id="ProtNLM"/>
    </source>
</evidence>
<evidence type="ECO:0000313" key="8">
    <source>
        <dbReference type="Proteomes" id="UP000767446"/>
    </source>
</evidence>
<reference evidence="7" key="1">
    <citation type="submission" date="2021-02" db="EMBL/GenBank/DDBJ databases">
        <title>Metagenome analyses of Stigonema ocellatum DSM 106950, Chlorogloea purpurea SAG 13.99 and Gomphosphaeria aponina DSM 107014.</title>
        <authorList>
            <person name="Marter P."/>
            <person name="Huang S."/>
        </authorList>
    </citation>
    <scope>NUCLEOTIDE SEQUENCE</scope>
    <source>
        <strain evidence="7">JP213</strain>
    </source>
</reference>
<gene>
    <name evidence="7" type="ORF">DSM107014_15465</name>
</gene>
<dbReference type="Pfam" id="PF16166">
    <property type="entry name" value="TIC20"/>
    <property type="match status" value="1"/>
</dbReference>
<evidence type="ECO:0000313" key="7">
    <source>
        <dbReference type="EMBL" id="MBR8829270.1"/>
    </source>
</evidence>
<name>A0A941JVK5_9CHRO</name>
<evidence type="ECO:0000256" key="1">
    <source>
        <dbReference type="ARBA" id="ARBA00004141"/>
    </source>
</evidence>
<dbReference type="PANTHER" id="PTHR33510">
    <property type="entry name" value="PROTEIN TIC 20-II, CHLOROPLASTIC"/>
    <property type="match status" value="1"/>
</dbReference>
<comment type="caution">
    <text evidence="7">The sequence shown here is derived from an EMBL/GenBank/DDBJ whole genome shotgun (WGS) entry which is preliminary data.</text>
</comment>
<evidence type="ECO:0000256" key="4">
    <source>
        <dbReference type="ARBA" id="ARBA00022989"/>
    </source>
</evidence>
<evidence type="ECO:0000256" key="6">
    <source>
        <dbReference type="SAM" id="Phobius"/>
    </source>
</evidence>
<feature type="transmembrane region" description="Helical" evidence="6">
    <location>
        <begin position="115"/>
        <end position="137"/>
    </location>
</feature>
<evidence type="ECO:0000256" key="3">
    <source>
        <dbReference type="ARBA" id="ARBA00022692"/>
    </source>
</evidence>
<feature type="transmembrane region" description="Helical" evidence="6">
    <location>
        <begin position="85"/>
        <end position="109"/>
    </location>
</feature>
<sequence>MAWRGSIDTKDKVFGALIYILPLIYVLPYGMFLIEQFPILGIIYAPLAPIISIYYGFPFAGLIIFFVLFLAVVRNQNISHFIRFNTLQAILLDIFLILVGLVLGIVSGGLGNGNFLVVTLNNAIFLGILMASFYGIFQSAKGEYAEIPIISEAVYSQLPD</sequence>
<feature type="transmembrane region" description="Helical" evidence="6">
    <location>
        <begin position="12"/>
        <end position="32"/>
    </location>
</feature>
<dbReference type="PANTHER" id="PTHR33510:SF5">
    <property type="entry name" value="PROTEIN TIC 20-II, CHLOROPLASTIC"/>
    <property type="match status" value="1"/>
</dbReference>
<dbReference type="InterPro" id="IPR005691">
    <property type="entry name" value="Tic20"/>
</dbReference>
<evidence type="ECO:0000256" key="2">
    <source>
        <dbReference type="ARBA" id="ARBA00009596"/>
    </source>
</evidence>
<dbReference type="Proteomes" id="UP000767446">
    <property type="component" value="Unassembled WGS sequence"/>
</dbReference>